<dbReference type="EMBL" id="KZ505930">
    <property type="protein sequence ID" value="PKU43120.1"/>
    <property type="molecule type" value="Genomic_DNA"/>
</dbReference>
<name>A0A2I0UAN7_LIMLA</name>
<evidence type="ECO:0000313" key="2">
    <source>
        <dbReference type="Proteomes" id="UP000233556"/>
    </source>
</evidence>
<evidence type="ECO:0000313" key="1">
    <source>
        <dbReference type="EMBL" id="PKU43120.1"/>
    </source>
</evidence>
<proteinExistence type="predicted"/>
<reference evidence="2" key="2">
    <citation type="submission" date="2017-12" db="EMBL/GenBank/DDBJ databases">
        <title>Genome sequence of the Bar-tailed Godwit (Limosa lapponica baueri).</title>
        <authorList>
            <person name="Lima N.C.B."/>
            <person name="Parody-Merino A.M."/>
            <person name="Battley P.F."/>
            <person name="Fidler A.E."/>
            <person name="Prosdocimi F."/>
        </authorList>
    </citation>
    <scope>NUCLEOTIDE SEQUENCE [LARGE SCALE GENOMIC DNA]</scope>
</reference>
<dbReference type="AlphaFoldDB" id="A0A2I0UAN7"/>
<reference evidence="2" key="1">
    <citation type="submission" date="2017-11" db="EMBL/GenBank/DDBJ databases">
        <authorList>
            <person name="Lima N.C."/>
            <person name="Parody-Merino A.M."/>
            <person name="Battley P.F."/>
            <person name="Fidler A.E."/>
            <person name="Prosdocimi F."/>
        </authorList>
    </citation>
    <scope>NUCLEOTIDE SEQUENCE [LARGE SCALE GENOMIC DNA]</scope>
</reference>
<sequence length="265" mass="30450">MSSQALVLLVSKPSSALMGFALMIDSFITPKERSCRGIALLQKIPTTPKPTRQIKMYSPACLEPSSEEKDLGILVDSKMTMSKQCALVARKANGILGCIGKSVASRSREVILPLYSALVRPQLEYCIQFWAPQFKRDRELLERVQRRATKMIKGLEHLPYEERLRELGLFSLEKRRLRGDLINAYKYLKGWLKEEGARLFSVVPSDRTRGNGHKLEHRRFHSNMRKNFFTVRVTEPWNRLPREVVESPSLETFKTRLDAVLSNML</sequence>
<keyword evidence="2" id="KW-1185">Reference proteome</keyword>
<dbReference type="OrthoDB" id="276744at2759"/>
<evidence type="ECO:0008006" key="3">
    <source>
        <dbReference type="Google" id="ProtNLM"/>
    </source>
</evidence>
<dbReference type="PRINTS" id="PR01345">
    <property type="entry name" value="CERVTRCPTASE"/>
</dbReference>
<accession>A0A2I0UAN7</accession>
<protein>
    <recommendedName>
        <fullName evidence="3">Reverse transcriptase domain-containing protein</fullName>
    </recommendedName>
</protein>
<dbReference type="PANTHER" id="PTHR33332">
    <property type="entry name" value="REVERSE TRANSCRIPTASE DOMAIN-CONTAINING PROTEIN"/>
    <property type="match status" value="1"/>
</dbReference>
<dbReference type="Proteomes" id="UP000233556">
    <property type="component" value="Unassembled WGS sequence"/>
</dbReference>
<organism evidence="1 2">
    <name type="scientific">Limosa lapponica baueri</name>
    <dbReference type="NCBI Taxonomy" id="1758121"/>
    <lineage>
        <taxon>Eukaryota</taxon>
        <taxon>Metazoa</taxon>
        <taxon>Chordata</taxon>
        <taxon>Craniata</taxon>
        <taxon>Vertebrata</taxon>
        <taxon>Euteleostomi</taxon>
        <taxon>Archelosauria</taxon>
        <taxon>Archosauria</taxon>
        <taxon>Dinosauria</taxon>
        <taxon>Saurischia</taxon>
        <taxon>Theropoda</taxon>
        <taxon>Coelurosauria</taxon>
        <taxon>Aves</taxon>
        <taxon>Neognathae</taxon>
        <taxon>Neoaves</taxon>
        <taxon>Charadriiformes</taxon>
        <taxon>Scolopacidae</taxon>
        <taxon>Limosa</taxon>
    </lineage>
</organism>
<gene>
    <name evidence="1" type="ORF">llap_6575</name>
</gene>